<dbReference type="RefSeq" id="WP_117352926.1">
    <property type="nucleotide sequence ID" value="NZ_CP020083.1"/>
</dbReference>
<dbReference type="GeneID" id="303487040"/>
<dbReference type="InterPro" id="IPR037138">
    <property type="entry name" value="His_deacetylse_dom_sf"/>
</dbReference>
<evidence type="ECO:0000259" key="6">
    <source>
        <dbReference type="Pfam" id="PF00850"/>
    </source>
</evidence>
<dbReference type="Pfam" id="PF00850">
    <property type="entry name" value="Hist_deacetyl"/>
    <property type="match status" value="1"/>
</dbReference>
<comment type="cofactor">
    <cofactor evidence="1">
        <name>Zn(2+)</name>
        <dbReference type="ChEBI" id="CHEBI:29105"/>
    </cofactor>
</comment>
<keyword evidence="3" id="KW-0479">Metal-binding</keyword>
<evidence type="ECO:0000256" key="4">
    <source>
        <dbReference type="ARBA" id="ARBA00022801"/>
    </source>
</evidence>
<comment type="similarity">
    <text evidence="2">Belongs to the histone deacetylase family.</text>
</comment>
<dbReference type="PANTHER" id="PTHR10625:SF17">
    <property type="entry name" value="HISTONE DEACETYLASE 8"/>
    <property type="match status" value="1"/>
</dbReference>
<sequence length="355" mass="38069">MKTFFDARQHDHAPAMELHNGAYVPYAEHRGRMENVLATLSQVGAPRDHGMEPIRRVHRDNYLAFLQSAHERWVAAGRNGDAHGYAWPVVGRRPLNLNRIDADLGQFSFDASSPISAGTWTSAYWGAQSALAATEAVLGGERAAFALCRPPGHHCGADYLGGYCFLNNVAISAEAAIAAGKRRIAILDVDYHHGNGTQDIFYERGDVLFVSVHADPATDYPFFWGHADERGEGAGEGATLNLPLPRGSGLEAYRAALDTGLAAIHDFGADMLCVSFGADTFAGDPISQFALQTADYTPIARSIADLDLPTVIVMEGGYAVDALGANVAAFLAGFDWMGEALGRLNPSSDRPVARP</sequence>
<protein>
    <submittedName>
        <fullName evidence="7">Acetylpolyamine amidohydrolase</fullName>
    </submittedName>
</protein>
<keyword evidence="8" id="KW-1185">Reference proteome</keyword>
<dbReference type="EMBL" id="CP020083">
    <property type="protein sequence ID" value="ASR52734.1"/>
    <property type="molecule type" value="Genomic_DNA"/>
</dbReference>
<keyword evidence="5" id="KW-0862">Zinc</keyword>
<dbReference type="InterPro" id="IPR000286">
    <property type="entry name" value="HDACs"/>
</dbReference>
<name>A0ABM6M9V0_9SPHN</name>
<keyword evidence="4" id="KW-0378">Hydrolase</keyword>
<evidence type="ECO:0000256" key="2">
    <source>
        <dbReference type="ARBA" id="ARBA00005947"/>
    </source>
</evidence>
<dbReference type="SUPFAM" id="SSF52768">
    <property type="entry name" value="Arginase/deacetylase"/>
    <property type="match status" value="1"/>
</dbReference>
<organism evidence="7 8">
    <name type="scientific">Blastomonas fulva</name>
    <dbReference type="NCBI Taxonomy" id="1550728"/>
    <lineage>
        <taxon>Bacteria</taxon>
        <taxon>Pseudomonadati</taxon>
        <taxon>Pseudomonadota</taxon>
        <taxon>Alphaproteobacteria</taxon>
        <taxon>Sphingomonadales</taxon>
        <taxon>Sphingomonadaceae</taxon>
        <taxon>Blastomonas</taxon>
    </lineage>
</organism>
<dbReference type="InterPro" id="IPR023696">
    <property type="entry name" value="Ureohydrolase_dom_sf"/>
</dbReference>
<gene>
    <name evidence="7" type="ORF">B5J99_15740</name>
</gene>
<evidence type="ECO:0000256" key="1">
    <source>
        <dbReference type="ARBA" id="ARBA00001947"/>
    </source>
</evidence>
<evidence type="ECO:0000256" key="3">
    <source>
        <dbReference type="ARBA" id="ARBA00022723"/>
    </source>
</evidence>
<dbReference type="Gene3D" id="3.40.800.20">
    <property type="entry name" value="Histone deacetylase domain"/>
    <property type="match status" value="1"/>
</dbReference>
<accession>A0ABM6M9V0</accession>
<feature type="domain" description="Histone deacetylase" evidence="6">
    <location>
        <begin position="32"/>
        <end position="332"/>
    </location>
</feature>
<evidence type="ECO:0000313" key="7">
    <source>
        <dbReference type="EMBL" id="ASR52734.1"/>
    </source>
</evidence>
<dbReference type="CDD" id="cd10001">
    <property type="entry name" value="HDAC_classII_APAH"/>
    <property type="match status" value="1"/>
</dbReference>
<evidence type="ECO:0000313" key="8">
    <source>
        <dbReference type="Proteomes" id="UP000258016"/>
    </source>
</evidence>
<dbReference type="InterPro" id="IPR023801">
    <property type="entry name" value="His_deacetylse_dom"/>
</dbReference>
<evidence type="ECO:0000256" key="5">
    <source>
        <dbReference type="ARBA" id="ARBA00022833"/>
    </source>
</evidence>
<dbReference type="Proteomes" id="UP000258016">
    <property type="component" value="Chromosome"/>
</dbReference>
<reference evidence="7 8" key="1">
    <citation type="submission" date="2017-03" db="EMBL/GenBank/DDBJ databases">
        <title>Complete genome sequence of Blastomonas fulva degrading microcsystin LR.</title>
        <authorList>
            <person name="Lee H.-g."/>
            <person name="Jin L."/>
            <person name="oh H.-M."/>
        </authorList>
    </citation>
    <scope>NUCLEOTIDE SEQUENCE [LARGE SCALE GENOMIC DNA]</scope>
    <source>
        <strain evidence="7 8">T2</strain>
    </source>
</reference>
<proteinExistence type="inferred from homology"/>
<dbReference type="PRINTS" id="PR01270">
    <property type="entry name" value="HDASUPER"/>
</dbReference>
<dbReference type="PANTHER" id="PTHR10625">
    <property type="entry name" value="HISTONE DEACETYLASE HDAC1-RELATED"/>
    <property type="match status" value="1"/>
</dbReference>